<dbReference type="SUPFAM" id="SSF50978">
    <property type="entry name" value="WD40 repeat-like"/>
    <property type="match status" value="1"/>
</dbReference>
<dbReference type="GO" id="GO:0030687">
    <property type="term" value="C:preribosome, large subunit precursor"/>
    <property type="evidence" value="ECO:0007669"/>
    <property type="project" value="TreeGrafter"/>
</dbReference>
<comment type="caution">
    <text evidence="1">The sequence shown here is derived from an EMBL/GenBank/DDBJ whole genome shotgun (WGS) entry which is preliminary data.</text>
</comment>
<name>A0AA41SY16_SCICA</name>
<reference evidence="1" key="1">
    <citation type="submission" date="2020-03" db="EMBL/GenBank/DDBJ databases">
        <title>Studies in the Genomics of Life Span.</title>
        <authorList>
            <person name="Glass D."/>
        </authorList>
    </citation>
    <scope>NUCLEOTIDE SEQUENCE</scope>
    <source>
        <strain evidence="1">SUZIE</strain>
        <tissue evidence="1">Muscle</tissue>
    </source>
</reference>
<dbReference type="GO" id="GO:0000463">
    <property type="term" value="P:maturation of LSU-rRNA from tricistronic rRNA transcript (SSU-rRNA, 5.8S rRNA, LSU-rRNA)"/>
    <property type="evidence" value="ECO:0007669"/>
    <property type="project" value="TreeGrafter"/>
</dbReference>
<dbReference type="AlphaFoldDB" id="A0AA41SY16"/>
<dbReference type="Proteomes" id="UP001166674">
    <property type="component" value="Unassembled WGS sequence"/>
</dbReference>
<dbReference type="PANTHER" id="PTHR17605:SF0">
    <property type="entry name" value="RIBOSOME BIOGENESIS PROTEIN BOP1"/>
    <property type="match status" value="1"/>
</dbReference>
<keyword evidence="2" id="KW-1185">Reference proteome</keyword>
<dbReference type="GO" id="GO:0070545">
    <property type="term" value="C:PeBoW complex"/>
    <property type="evidence" value="ECO:0007669"/>
    <property type="project" value="TreeGrafter"/>
</dbReference>
<evidence type="ECO:0000313" key="2">
    <source>
        <dbReference type="Proteomes" id="UP001166674"/>
    </source>
</evidence>
<dbReference type="GO" id="GO:0043021">
    <property type="term" value="F:ribonucleoprotein complex binding"/>
    <property type="evidence" value="ECO:0007669"/>
    <property type="project" value="TreeGrafter"/>
</dbReference>
<evidence type="ECO:0000313" key="1">
    <source>
        <dbReference type="EMBL" id="MBZ3876676.1"/>
    </source>
</evidence>
<dbReference type="Gene3D" id="2.130.10.10">
    <property type="entry name" value="YVTN repeat-like/Quinoprotein amine dehydrogenase"/>
    <property type="match status" value="1"/>
</dbReference>
<dbReference type="Pfam" id="PF00400">
    <property type="entry name" value="WD40"/>
    <property type="match status" value="2"/>
</dbReference>
<dbReference type="InterPro" id="IPR015943">
    <property type="entry name" value="WD40/YVTN_repeat-like_dom_sf"/>
</dbReference>
<dbReference type="InterPro" id="IPR028598">
    <property type="entry name" value="BOP1/Erb1"/>
</dbReference>
<dbReference type="InterPro" id="IPR036322">
    <property type="entry name" value="WD40_repeat_dom_sf"/>
</dbReference>
<dbReference type="PANTHER" id="PTHR17605">
    <property type="entry name" value="RIBOSOME BIOGENESIS PROTEIN BOP1 BLOCK OF PROLIFERATION 1 PROTEIN"/>
    <property type="match status" value="1"/>
</dbReference>
<gene>
    <name evidence="1" type="ORF">SUZIE_139130</name>
</gene>
<sequence>MDDAVLLLNPVLGDRLLAGSTDQLLSAFALPEEPALQPACHGKPVTQVTWHRRGDYLAVLLATPGHTQVLIHQLSQRGSQSPFRSSHGQELTKKTHAQLQVGVQPGCAGDNICGSYDSKLVWFDLDLSTKPYKVLRHHRKALWTVASHPRYPLFVLGSEDGSVIICHGMVYDDLLQNPLLVSVKVLKGHVLTRDLGVLDVVFHPMQPRVFSSGADGTVRLFT</sequence>
<dbReference type="EMBL" id="JAATJV010279321">
    <property type="protein sequence ID" value="MBZ3876676.1"/>
    <property type="molecule type" value="Genomic_DNA"/>
</dbReference>
<accession>A0AA41SY16</accession>
<dbReference type="SMART" id="SM00320">
    <property type="entry name" value="WD40"/>
    <property type="match status" value="2"/>
</dbReference>
<proteinExistence type="predicted"/>
<organism evidence="1 2">
    <name type="scientific">Sciurus carolinensis</name>
    <name type="common">Eastern gray squirrel</name>
    <dbReference type="NCBI Taxonomy" id="30640"/>
    <lineage>
        <taxon>Eukaryota</taxon>
        <taxon>Metazoa</taxon>
        <taxon>Chordata</taxon>
        <taxon>Craniata</taxon>
        <taxon>Vertebrata</taxon>
        <taxon>Euteleostomi</taxon>
        <taxon>Mammalia</taxon>
        <taxon>Eutheria</taxon>
        <taxon>Euarchontoglires</taxon>
        <taxon>Glires</taxon>
        <taxon>Rodentia</taxon>
        <taxon>Sciuromorpha</taxon>
        <taxon>Sciuridae</taxon>
        <taxon>Sciurinae</taxon>
        <taxon>Sciurini</taxon>
        <taxon>Sciurus</taxon>
    </lineage>
</organism>
<dbReference type="InterPro" id="IPR001680">
    <property type="entry name" value="WD40_rpt"/>
</dbReference>
<protein>
    <submittedName>
        <fullName evidence="1">Ribosome biogenesis protein BOP1</fullName>
    </submittedName>
</protein>